<dbReference type="Proteomes" id="UP001371456">
    <property type="component" value="Unassembled WGS sequence"/>
</dbReference>
<evidence type="ECO:0000313" key="2">
    <source>
        <dbReference type="Proteomes" id="UP001371456"/>
    </source>
</evidence>
<sequence length="10" mass="1289">MYRKKSISYI</sequence>
<protein>
    <submittedName>
        <fullName evidence="1">Uncharacterized protein</fullName>
    </submittedName>
</protein>
<keyword evidence="2" id="KW-1185">Reference proteome</keyword>
<accession>A0AAN8TK04</accession>
<reference evidence="1 2" key="1">
    <citation type="submission" date="2024-02" db="EMBL/GenBank/DDBJ databases">
        <title>de novo genome assembly of Solanum bulbocastanum strain 11H21.</title>
        <authorList>
            <person name="Hosaka A.J."/>
        </authorList>
    </citation>
    <scope>NUCLEOTIDE SEQUENCE [LARGE SCALE GENOMIC DNA]</scope>
    <source>
        <tissue evidence="1">Young leaves</tissue>
    </source>
</reference>
<name>A0AAN8TK04_SOLBU</name>
<proteinExistence type="predicted"/>
<organism evidence="1 2">
    <name type="scientific">Solanum bulbocastanum</name>
    <name type="common">Wild potato</name>
    <dbReference type="NCBI Taxonomy" id="147425"/>
    <lineage>
        <taxon>Eukaryota</taxon>
        <taxon>Viridiplantae</taxon>
        <taxon>Streptophyta</taxon>
        <taxon>Embryophyta</taxon>
        <taxon>Tracheophyta</taxon>
        <taxon>Spermatophyta</taxon>
        <taxon>Magnoliopsida</taxon>
        <taxon>eudicotyledons</taxon>
        <taxon>Gunneridae</taxon>
        <taxon>Pentapetalae</taxon>
        <taxon>asterids</taxon>
        <taxon>lamiids</taxon>
        <taxon>Solanales</taxon>
        <taxon>Solanaceae</taxon>
        <taxon>Solanoideae</taxon>
        <taxon>Solaneae</taxon>
        <taxon>Solanum</taxon>
    </lineage>
</organism>
<dbReference type="EMBL" id="JBANQN010000005">
    <property type="protein sequence ID" value="KAK6789888.1"/>
    <property type="molecule type" value="Genomic_DNA"/>
</dbReference>
<gene>
    <name evidence="1" type="ORF">RDI58_013688</name>
</gene>
<comment type="caution">
    <text evidence="1">The sequence shown here is derived from an EMBL/GenBank/DDBJ whole genome shotgun (WGS) entry which is preliminary data.</text>
</comment>
<evidence type="ECO:0000313" key="1">
    <source>
        <dbReference type="EMBL" id="KAK6789888.1"/>
    </source>
</evidence>